<dbReference type="EMBL" id="UFZQ01000001">
    <property type="protein sequence ID" value="STE84296.1"/>
    <property type="molecule type" value="Genomic_DNA"/>
</dbReference>
<gene>
    <name evidence="1" type="ORF">NCTC10418_01980</name>
</gene>
<proteinExistence type="predicted"/>
<dbReference type="Proteomes" id="UP000255460">
    <property type="component" value="Unassembled WGS sequence"/>
</dbReference>
<dbReference type="AlphaFoldDB" id="A0A376KQ75"/>
<protein>
    <submittedName>
        <fullName evidence="1">Uncharacterized protein</fullName>
    </submittedName>
</protein>
<sequence length="140" mass="15050">MVAHPVIPKVATKSLNSNLDTFRSLPDGSRVYALTLEIANPLKKGVVGGIGVFMSALIEPGYLYMDQERRYVPAQYFVNAVSATNSTVTVDVCAVMQGAPWYALNMKTLDEEANAEGGVLPCKLLVKLIVGTTLSQNGMN</sequence>
<evidence type="ECO:0000313" key="2">
    <source>
        <dbReference type="Proteomes" id="UP000255460"/>
    </source>
</evidence>
<organism evidence="1 2">
    <name type="scientific">Escherichia coli</name>
    <dbReference type="NCBI Taxonomy" id="562"/>
    <lineage>
        <taxon>Bacteria</taxon>
        <taxon>Pseudomonadati</taxon>
        <taxon>Pseudomonadota</taxon>
        <taxon>Gammaproteobacteria</taxon>
        <taxon>Enterobacterales</taxon>
        <taxon>Enterobacteriaceae</taxon>
        <taxon>Escherichia</taxon>
    </lineage>
</organism>
<name>A0A376KQ75_ECOLX</name>
<accession>A0A376KQ75</accession>
<reference evidence="1 2" key="1">
    <citation type="submission" date="2018-06" db="EMBL/GenBank/DDBJ databases">
        <authorList>
            <consortium name="Pathogen Informatics"/>
            <person name="Doyle S."/>
        </authorList>
    </citation>
    <scope>NUCLEOTIDE SEQUENCE [LARGE SCALE GENOMIC DNA]</scope>
    <source>
        <strain evidence="1 2">NCTC10418</strain>
    </source>
</reference>
<evidence type="ECO:0000313" key="1">
    <source>
        <dbReference type="EMBL" id="STE84296.1"/>
    </source>
</evidence>